<dbReference type="Pfam" id="PF00583">
    <property type="entry name" value="Acetyltransf_1"/>
    <property type="match status" value="1"/>
</dbReference>
<evidence type="ECO:0000256" key="1">
    <source>
        <dbReference type="ARBA" id="ARBA00022679"/>
    </source>
</evidence>
<sequence>MSGEITIVEATPEDADAVGEVHAAAWRAAYAPFFAPEFFAAAVEHRRTKWRAVIAEGKDTILLARMDGRPGAYSYFGESPSRPHVAEIFGFYAHPDLWGSGIAASLMTATLARLRHDAFTRVHLWTLRDTPQSHRFYTKTGFTNSGHTQDHDFGDGTPVPQIEYERTLHPQHT</sequence>
<dbReference type="SUPFAM" id="SSF55729">
    <property type="entry name" value="Acyl-CoA N-acyltransferases (Nat)"/>
    <property type="match status" value="1"/>
</dbReference>
<dbReference type="InterPro" id="IPR050832">
    <property type="entry name" value="Bact_Acetyltransf"/>
</dbReference>
<dbReference type="RefSeq" id="WP_380762921.1">
    <property type="nucleotide sequence ID" value="NZ_JBHSRF010000113.1"/>
</dbReference>
<dbReference type="PANTHER" id="PTHR43877">
    <property type="entry name" value="AMINOALKYLPHOSPHONATE N-ACETYLTRANSFERASE-RELATED-RELATED"/>
    <property type="match status" value="1"/>
</dbReference>
<keyword evidence="1 5" id="KW-0808">Transferase</keyword>
<dbReference type="CDD" id="cd04301">
    <property type="entry name" value="NAT_SF"/>
    <property type="match status" value="1"/>
</dbReference>
<evidence type="ECO:0000313" key="5">
    <source>
        <dbReference type="EMBL" id="MFC6087054.1"/>
    </source>
</evidence>
<gene>
    <name evidence="5" type="ORF">ACFP1K_38225</name>
</gene>
<feature type="region of interest" description="Disordered" evidence="3">
    <location>
        <begin position="140"/>
        <end position="160"/>
    </location>
</feature>
<keyword evidence="6" id="KW-1185">Reference proteome</keyword>
<evidence type="ECO:0000256" key="3">
    <source>
        <dbReference type="SAM" id="MobiDB-lite"/>
    </source>
</evidence>
<evidence type="ECO:0000259" key="4">
    <source>
        <dbReference type="PROSITE" id="PS51186"/>
    </source>
</evidence>
<dbReference type="EC" id="2.3.-.-" evidence="5"/>
<dbReference type="EMBL" id="JBHSRF010000113">
    <property type="protein sequence ID" value="MFC6087054.1"/>
    <property type="molecule type" value="Genomic_DNA"/>
</dbReference>
<dbReference type="Proteomes" id="UP001596137">
    <property type="component" value="Unassembled WGS sequence"/>
</dbReference>
<organism evidence="5 6">
    <name type="scientific">Sphaerisporangium aureirubrum</name>
    <dbReference type="NCBI Taxonomy" id="1544736"/>
    <lineage>
        <taxon>Bacteria</taxon>
        <taxon>Bacillati</taxon>
        <taxon>Actinomycetota</taxon>
        <taxon>Actinomycetes</taxon>
        <taxon>Streptosporangiales</taxon>
        <taxon>Streptosporangiaceae</taxon>
        <taxon>Sphaerisporangium</taxon>
    </lineage>
</organism>
<evidence type="ECO:0000313" key="6">
    <source>
        <dbReference type="Proteomes" id="UP001596137"/>
    </source>
</evidence>
<evidence type="ECO:0000256" key="2">
    <source>
        <dbReference type="ARBA" id="ARBA00023315"/>
    </source>
</evidence>
<dbReference type="PROSITE" id="PS51186">
    <property type="entry name" value="GNAT"/>
    <property type="match status" value="1"/>
</dbReference>
<keyword evidence="2 5" id="KW-0012">Acyltransferase</keyword>
<proteinExistence type="predicted"/>
<name>A0ABW1NUL0_9ACTN</name>
<accession>A0ABW1NUL0</accession>
<feature type="domain" description="N-acetyltransferase" evidence="4">
    <location>
        <begin position="5"/>
        <end position="169"/>
    </location>
</feature>
<dbReference type="Gene3D" id="3.40.630.30">
    <property type="match status" value="1"/>
</dbReference>
<dbReference type="InterPro" id="IPR016181">
    <property type="entry name" value="Acyl_CoA_acyltransferase"/>
</dbReference>
<comment type="caution">
    <text evidence="5">The sequence shown here is derived from an EMBL/GenBank/DDBJ whole genome shotgun (WGS) entry which is preliminary data.</text>
</comment>
<dbReference type="GO" id="GO:0016746">
    <property type="term" value="F:acyltransferase activity"/>
    <property type="evidence" value="ECO:0007669"/>
    <property type="project" value="UniProtKB-KW"/>
</dbReference>
<reference evidence="6" key="1">
    <citation type="journal article" date="2019" name="Int. J. Syst. Evol. Microbiol.">
        <title>The Global Catalogue of Microorganisms (GCM) 10K type strain sequencing project: providing services to taxonomists for standard genome sequencing and annotation.</title>
        <authorList>
            <consortium name="The Broad Institute Genomics Platform"/>
            <consortium name="The Broad Institute Genome Sequencing Center for Infectious Disease"/>
            <person name="Wu L."/>
            <person name="Ma J."/>
        </authorList>
    </citation>
    <scope>NUCLEOTIDE SEQUENCE [LARGE SCALE GENOMIC DNA]</scope>
    <source>
        <strain evidence="6">JCM 30346</strain>
    </source>
</reference>
<dbReference type="InterPro" id="IPR000182">
    <property type="entry name" value="GNAT_dom"/>
</dbReference>
<protein>
    <submittedName>
        <fullName evidence="5">GNAT family N-acetyltransferase</fullName>
        <ecNumber evidence="5">2.3.-.-</ecNumber>
    </submittedName>
</protein>